<dbReference type="EMBL" id="CAJOBJ010121243">
    <property type="protein sequence ID" value="CAF4677025.1"/>
    <property type="molecule type" value="Genomic_DNA"/>
</dbReference>
<comment type="caution">
    <text evidence="1">The sequence shown here is derived from an EMBL/GenBank/DDBJ whole genome shotgun (WGS) entry which is preliminary data.</text>
</comment>
<dbReference type="AlphaFoldDB" id="A0A8S2ZW63"/>
<proteinExistence type="predicted"/>
<reference evidence="1" key="1">
    <citation type="submission" date="2021-02" db="EMBL/GenBank/DDBJ databases">
        <authorList>
            <person name="Nowell W R."/>
        </authorList>
    </citation>
    <scope>NUCLEOTIDE SEQUENCE</scope>
</reference>
<organism evidence="1 2">
    <name type="scientific">Rotaria magnacalcarata</name>
    <dbReference type="NCBI Taxonomy" id="392030"/>
    <lineage>
        <taxon>Eukaryota</taxon>
        <taxon>Metazoa</taxon>
        <taxon>Spiralia</taxon>
        <taxon>Gnathifera</taxon>
        <taxon>Rotifera</taxon>
        <taxon>Eurotatoria</taxon>
        <taxon>Bdelloidea</taxon>
        <taxon>Philodinida</taxon>
        <taxon>Philodinidae</taxon>
        <taxon>Rotaria</taxon>
    </lineage>
</organism>
<evidence type="ECO:0000313" key="2">
    <source>
        <dbReference type="Proteomes" id="UP000681720"/>
    </source>
</evidence>
<accession>A0A8S2ZW63</accession>
<name>A0A8S2ZW63_9BILA</name>
<dbReference type="Proteomes" id="UP000681720">
    <property type="component" value="Unassembled WGS sequence"/>
</dbReference>
<feature type="non-terminal residue" evidence="1">
    <location>
        <position position="1"/>
    </location>
</feature>
<evidence type="ECO:0000313" key="1">
    <source>
        <dbReference type="EMBL" id="CAF4677025.1"/>
    </source>
</evidence>
<gene>
    <name evidence="1" type="ORF">GIL414_LOCUS42125</name>
</gene>
<sequence>MRKSLAGLDNFSCDGSTAFDQLRSLYDELATYGVKPELIVH</sequence>
<protein>
    <submittedName>
        <fullName evidence="1">Uncharacterized protein</fullName>
    </submittedName>
</protein>